<keyword evidence="2" id="KW-1133">Transmembrane helix</keyword>
<feature type="transmembrane region" description="Helical" evidence="2">
    <location>
        <begin position="565"/>
        <end position="582"/>
    </location>
</feature>
<keyword evidence="2" id="KW-0812">Transmembrane</keyword>
<accession>A0ABP0I0R5</accession>
<feature type="transmembrane region" description="Helical" evidence="2">
    <location>
        <begin position="383"/>
        <end position="403"/>
    </location>
</feature>
<dbReference type="EMBL" id="CAXAMM010002447">
    <property type="protein sequence ID" value="CAK8996166.1"/>
    <property type="molecule type" value="Genomic_DNA"/>
</dbReference>
<comment type="caution">
    <text evidence="3">The sequence shown here is derived from an EMBL/GenBank/DDBJ whole genome shotgun (WGS) entry which is preliminary data.</text>
</comment>
<proteinExistence type="predicted"/>
<evidence type="ECO:0000256" key="1">
    <source>
        <dbReference type="SAM" id="MobiDB-lite"/>
    </source>
</evidence>
<evidence type="ECO:0000256" key="2">
    <source>
        <dbReference type="SAM" id="Phobius"/>
    </source>
</evidence>
<reference evidence="3 4" key="1">
    <citation type="submission" date="2024-02" db="EMBL/GenBank/DDBJ databases">
        <authorList>
            <person name="Chen Y."/>
            <person name="Shah S."/>
            <person name="Dougan E. K."/>
            <person name="Thang M."/>
            <person name="Chan C."/>
        </authorList>
    </citation>
    <scope>NUCLEOTIDE SEQUENCE [LARGE SCALE GENOMIC DNA]</scope>
</reference>
<protein>
    <submittedName>
        <fullName evidence="3">Uncharacterized protein</fullName>
    </submittedName>
</protein>
<evidence type="ECO:0000313" key="3">
    <source>
        <dbReference type="EMBL" id="CAK8996166.1"/>
    </source>
</evidence>
<feature type="transmembrane region" description="Helical" evidence="2">
    <location>
        <begin position="283"/>
        <end position="304"/>
    </location>
</feature>
<dbReference type="Proteomes" id="UP001642464">
    <property type="component" value="Unassembled WGS sequence"/>
</dbReference>
<organism evidence="3 4">
    <name type="scientific">Durusdinium trenchii</name>
    <dbReference type="NCBI Taxonomy" id="1381693"/>
    <lineage>
        <taxon>Eukaryota</taxon>
        <taxon>Sar</taxon>
        <taxon>Alveolata</taxon>
        <taxon>Dinophyceae</taxon>
        <taxon>Suessiales</taxon>
        <taxon>Symbiodiniaceae</taxon>
        <taxon>Durusdinium</taxon>
    </lineage>
</organism>
<sequence>MFHCAPCNCLGEDDQIQLADVTEIAVGVLDQPTTKTGDVDVASILDQSASEEEFPETWKPKIDMGVSSCSNLNFALSEAALRGCYNNYLILIGEDANLLEMARTRLRQGLRLCIIDTEGIEPERLETVPGETLMHAWDPPPRESSRPDSKFWKELAAYKPRHWLLRGPDIVGLSAGQNLEIFEVGRHGIGVMVKNEEEDLVWALQGYVINLAGVAAEQVPSLGEFLRRKGVEDLVNQVATDYQEAKPYGMFDKAHVLLSTLLILPLLGLNVTGWMLTAHSNPGILELCRGLFLFIVCVPIYRFGSSFWGEAFAAHYTYPSFHAIITVCSVAVSMIIPYLFRALGLGIPSTMMMVSSGAMTLIGCSVVQLCWQKRMGRLSKNFWRHLFWGCTVVALSFGVWLLLYAAASVYILLISMQSSFSVIFLPVTTWLLECGTVLGTTAATRMVVFHPRHEGKASAIDGDQRLHVIPCAIACAHGFSEATRLAATVAGAVRTGGTGGITALTLGVFLNLWARSGWGRFSLIWSTSKILNIAPEFVAKRVKPLKVLAPTLFSKLHDEVKVTLGYPRFAVLAALVLSWLLADQLSAIFGTKPMQLPDNWDSALIICGVALAFEITEDMIVLGMDSCLQAPITPKAMEYFQSFECEYPYQCLAVVMRDDYLTATSSPVLHSPSSPESHGGSDNVSRRTSVSSMLRKGPSKVAMDTLAVTHLGPRDSTYSGTLRRRFGQRSVVHHAKGLHGLRKCKFVVVLGMTMTAATFTLILLELLLGPSYVYGQCSQPLPLVESLLKALFWNGLTCE</sequence>
<evidence type="ECO:0000313" key="4">
    <source>
        <dbReference type="Proteomes" id="UP001642464"/>
    </source>
</evidence>
<feature type="compositionally biased region" description="Polar residues" evidence="1">
    <location>
        <begin position="682"/>
        <end position="692"/>
    </location>
</feature>
<feature type="transmembrane region" description="Helical" evidence="2">
    <location>
        <begin position="316"/>
        <end position="340"/>
    </location>
</feature>
<feature type="compositionally biased region" description="Low complexity" evidence="1">
    <location>
        <begin position="670"/>
        <end position="681"/>
    </location>
</feature>
<feature type="transmembrane region" description="Helical" evidence="2">
    <location>
        <begin position="256"/>
        <end position="277"/>
    </location>
</feature>
<name>A0ABP0I0R5_9DINO</name>
<feature type="region of interest" description="Disordered" evidence="1">
    <location>
        <begin position="666"/>
        <end position="698"/>
    </location>
</feature>
<gene>
    <name evidence="3" type="ORF">SCF082_LOCUS4672</name>
</gene>
<keyword evidence="2" id="KW-0472">Membrane</keyword>
<feature type="transmembrane region" description="Helical" evidence="2">
    <location>
        <begin position="352"/>
        <end position="371"/>
    </location>
</feature>
<feature type="transmembrane region" description="Helical" evidence="2">
    <location>
        <begin position="746"/>
        <end position="764"/>
    </location>
</feature>
<keyword evidence="4" id="KW-1185">Reference proteome</keyword>